<keyword evidence="4" id="KW-1185">Reference proteome</keyword>
<dbReference type="RefSeq" id="WP_007907234.1">
    <property type="nucleotide sequence ID" value="NZ_ADVG01000001.1"/>
</dbReference>
<proteinExistence type="predicted"/>
<dbReference type="EMBL" id="ADVG01000001">
    <property type="protein sequence ID" value="EFH90141.1"/>
    <property type="molecule type" value="Genomic_DNA"/>
</dbReference>
<sequence>MRCMNCGFPVSPSRTSCPRCGAAINQGNDGRVQGGQGPGAPTPMGNGMYPPAASAPVGQPVPGQQWQQGPGGGAGGASYNPQMQQIFANNGRPGPQPYASPPGFNGPAGPMASTNVAQPRAPQRSSRLPLTIAGISVFIGAIMLVLVFIFASAFSQASNDNHKTTVLPSPTSAPQQVVSGTTPTPDAQATPTDTAPTPTPTTDPGQYPASQYVSDAQMAHDVDTQSAKPVNPGDTFQAGQKMYVTFGLPAGKGGAACLQWYIGDQQFTTYPIAVKATSTRTYSYAITGGKGQGHVEIYWASSTACSDKQLAQKVNYTVQ</sequence>
<dbReference type="OrthoDB" id="166758at2"/>
<organism evidence="3 4">
    <name type="scientific">Ktedonobacter racemifer DSM 44963</name>
    <dbReference type="NCBI Taxonomy" id="485913"/>
    <lineage>
        <taxon>Bacteria</taxon>
        <taxon>Bacillati</taxon>
        <taxon>Chloroflexota</taxon>
        <taxon>Ktedonobacteria</taxon>
        <taxon>Ktedonobacterales</taxon>
        <taxon>Ktedonobacteraceae</taxon>
        <taxon>Ktedonobacter</taxon>
    </lineage>
</organism>
<dbReference type="Proteomes" id="UP000004508">
    <property type="component" value="Unassembled WGS sequence"/>
</dbReference>
<keyword evidence="2" id="KW-1133">Transmembrane helix</keyword>
<feature type="transmembrane region" description="Helical" evidence="2">
    <location>
        <begin position="130"/>
        <end position="154"/>
    </location>
</feature>
<keyword evidence="2" id="KW-0472">Membrane</keyword>
<evidence type="ECO:0000256" key="2">
    <source>
        <dbReference type="SAM" id="Phobius"/>
    </source>
</evidence>
<protein>
    <submittedName>
        <fullName evidence="3">Uncharacterized protein</fullName>
    </submittedName>
</protein>
<evidence type="ECO:0000313" key="3">
    <source>
        <dbReference type="EMBL" id="EFH90141.1"/>
    </source>
</evidence>
<comment type="caution">
    <text evidence="3">The sequence shown here is derived from an EMBL/GenBank/DDBJ whole genome shotgun (WGS) entry which is preliminary data.</text>
</comment>
<feature type="compositionally biased region" description="Polar residues" evidence="1">
    <location>
        <begin position="112"/>
        <end position="125"/>
    </location>
</feature>
<accession>D6TD90</accession>
<dbReference type="InParanoid" id="D6TD90"/>
<feature type="region of interest" description="Disordered" evidence="1">
    <location>
        <begin position="26"/>
        <end position="125"/>
    </location>
</feature>
<feature type="compositionally biased region" description="Polar residues" evidence="1">
    <location>
        <begin position="160"/>
        <end position="180"/>
    </location>
</feature>
<evidence type="ECO:0000313" key="4">
    <source>
        <dbReference type="Proteomes" id="UP000004508"/>
    </source>
</evidence>
<name>D6TD90_KTERA</name>
<feature type="compositionally biased region" description="Polar residues" evidence="1">
    <location>
        <begin position="79"/>
        <end position="88"/>
    </location>
</feature>
<reference evidence="3 4" key="1">
    <citation type="journal article" date="2011" name="Stand. Genomic Sci.">
        <title>Non-contiguous finished genome sequence and contextual data of the filamentous soil bacterium Ktedonobacter racemifer type strain (SOSP1-21).</title>
        <authorList>
            <person name="Chang Y.J."/>
            <person name="Land M."/>
            <person name="Hauser L."/>
            <person name="Chertkov O."/>
            <person name="Del Rio T.G."/>
            <person name="Nolan M."/>
            <person name="Copeland A."/>
            <person name="Tice H."/>
            <person name="Cheng J.F."/>
            <person name="Lucas S."/>
            <person name="Han C."/>
            <person name="Goodwin L."/>
            <person name="Pitluck S."/>
            <person name="Ivanova N."/>
            <person name="Ovchinikova G."/>
            <person name="Pati A."/>
            <person name="Chen A."/>
            <person name="Palaniappan K."/>
            <person name="Mavromatis K."/>
            <person name="Liolios K."/>
            <person name="Brettin T."/>
            <person name="Fiebig A."/>
            <person name="Rohde M."/>
            <person name="Abt B."/>
            <person name="Goker M."/>
            <person name="Detter J.C."/>
            <person name="Woyke T."/>
            <person name="Bristow J."/>
            <person name="Eisen J.A."/>
            <person name="Markowitz V."/>
            <person name="Hugenholtz P."/>
            <person name="Kyrpides N.C."/>
            <person name="Klenk H.P."/>
            <person name="Lapidus A."/>
        </authorList>
    </citation>
    <scope>NUCLEOTIDE SEQUENCE [LARGE SCALE GENOMIC DNA]</scope>
    <source>
        <strain evidence="4">DSM 44963</strain>
    </source>
</reference>
<feature type="region of interest" description="Disordered" evidence="1">
    <location>
        <begin position="160"/>
        <end position="209"/>
    </location>
</feature>
<feature type="compositionally biased region" description="Low complexity" evidence="1">
    <location>
        <begin position="55"/>
        <end position="68"/>
    </location>
</feature>
<keyword evidence="2" id="KW-0812">Transmembrane</keyword>
<feature type="compositionally biased region" description="Low complexity" evidence="1">
    <location>
        <begin position="181"/>
        <end position="204"/>
    </location>
</feature>
<dbReference type="AlphaFoldDB" id="D6TD90"/>
<gene>
    <name evidence="3" type="ORF">Krac_11749</name>
</gene>
<evidence type="ECO:0000256" key="1">
    <source>
        <dbReference type="SAM" id="MobiDB-lite"/>
    </source>
</evidence>